<protein>
    <submittedName>
        <fullName evidence="2">Uncharacterized protein</fullName>
    </submittedName>
</protein>
<proteinExistence type="predicted"/>
<feature type="compositionally biased region" description="Basic and acidic residues" evidence="1">
    <location>
        <begin position="10"/>
        <end position="23"/>
    </location>
</feature>
<dbReference type="EMBL" id="SGXD01000005">
    <property type="protein sequence ID" value="RZS80165.1"/>
    <property type="molecule type" value="Genomic_DNA"/>
</dbReference>
<evidence type="ECO:0000256" key="1">
    <source>
        <dbReference type="SAM" id="MobiDB-lite"/>
    </source>
</evidence>
<reference evidence="2 3" key="1">
    <citation type="submission" date="2019-02" db="EMBL/GenBank/DDBJ databases">
        <title>Genomic Encyclopedia of Type Strains, Phase IV (KMG-IV): sequencing the most valuable type-strain genomes for metagenomic binning, comparative biology and taxonomic classification.</title>
        <authorList>
            <person name="Goeker M."/>
        </authorList>
    </citation>
    <scope>NUCLEOTIDE SEQUENCE [LARGE SCALE GENOMIC DNA]</scope>
    <source>
        <strain evidence="2 3">DSM 45622</strain>
    </source>
</reference>
<gene>
    <name evidence="2" type="ORF">EV189_3646</name>
</gene>
<evidence type="ECO:0000313" key="2">
    <source>
        <dbReference type="EMBL" id="RZS80165.1"/>
    </source>
</evidence>
<dbReference type="AlphaFoldDB" id="A0A4Q7NB95"/>
<name>A0A4Q7NB95_9ACTN</name>
<dbReference type="Proteomes" id="UP000293638">
    <property type="component" value="Unassembled WGS sequence"/>
</dbReference>
<organism evidence="2 3">
    <name type="scientific">Motilibacter rhizosphaerae</name>
    <dbReference type="NCBI Taxonomy" id="598652"/>
    <lineage>
        <taxon>Bacteria</taxon>
        <taxon>Bacillati</taxon>
        <taxon>Actinomycetota</taxon>
        <taxon>Actinomycetes</taxon>
        <taxon>Motilibacterales</taxon>
        <taxon>Motilibacteraceae</taxon>
        <taxon>Motilibacter</taxon>
    </lineage>
</organism>
<keyword evidence="3" id="KW-1185">Reference proteome</keyword>
<feature type="region of interest" description="Disordered" evidence="1">
    <location>
        <begin position="1"/>
        <end position="62"/>
    </location>
</feature>
<accession>A0A4Q7NB95</accession>
<sequence>MSESTTPSGQDREGAEATVRDLPGETALGKVDPATATTPDEIGRDAEEVAREKGFGNPGGQS</sequence>
<evidence type="ECO:0000313" key="3">
    <source>
        <dbReference type="Proteomes" id="UP000293638"/>
    </source>
</evidence>
<feature type="compositionally biased region" description="Basic and acidic residues" evidence="1">
    <location>
        <begin position="41"/>
        <end position="54"/>
    </location>
</feature>
<dbReference type="RefSeq" id="WP_130494367.1">
    <property type="nucleotide sequence ID" value="NZ_SGXD01000005.1"/>
</dbReference>
<comment type="caution">
    <text evidence="2">The sequence shown here is derived from an EMBL/GenBank/DDBJ whole genome shotgun (WGS) entry which is preliminary data.</text>
</comment>